<feature type="compositionally biased region" description="Basic and acidic residues" evidence="1">
    <location>
        <begin position="259"/>
        <end position="269"/>
    </location>
</feature>
<dbReference type="GO" id="GO:0000398">
    <property type="term" value="P:mRNA splicing, via spliceosome"/>
    <property type="evidence" value="ECO:0007669"/>
    <property type="project" value="TreeGrafter"/>
</dbReference>
<feature type="domain" description="Cwf19-like protein C-terminal" evidence="2">
    <location>
        <begin position="460"/>
        <end position="537"/>
    </location>
</feature>
<dbReference type="OrthoDB" id="444325at2759"/>
<evidence type="ECO:0008006" key="6">
    <source>
        <dbReference type="Google" id="ProtNLM"/>
    </source>
</evidence>
<dbReference type="InterPro" id="IPR006768">
    <property type="entry name" value="Cwf19-like_C_dom-1"/>
</dbReference>
<dbReference type="AlphaFoldDB" id="A0A0F4ZFZ0"/>
<dbReference type="Pfam" id="PF04677">
    <property type="entry name" value="CwfJ_C_1"/>
    <property type="match status" value="1"/>
</dbReference>
<sequence>MPAPKIIVVGNPNGNLRPILQKLTALHSKNAFSCAIVTGNIFGTEDDDVVADVLSGALAFPLSTYFTYGTQQLPPSILKKVQNDEEICENLIFLGTRGVITTLDKVRIVALGGTLNASLEGTETNRFLPVFSGGDASALRGAGTADILLTTAWPSGIQKASKVAIESVVGPVPGVSEVSDLCAVLKPSYHFTASTGDYFYEREPFLHPSDDASLPGKVTRFISMAPFGNAAKAKALYAFTLNKESTEIPAGTTASPLEFKGKGKAKDSSFSRFSHPQQSEDRGHRKRRRQASPPPGPDRCFFCLSNPNFETHMCCSIGNESYLATAKGPITTPETFSKDGIDFPCHFLLIPLPHAPTIAGMGSVSEAESDAGRTHAEMTRFRTALQNMVAARSDNKLGTVTWEISRARNIHVHWQFLATPAALIDKGLVEAGFRVEADNLKYPSFKTQELGLEEQAEVGDYFRVWIWSSDGETAECKSLVMPLDVDSRFDLQFGRRVMCKLLGLDERLKWQDCTQSAEDETADVERFQRAFKEWDFTIEE</sequence>
<dbReference type="InterPro" id="IPR006767">
    <property type="entry name" value="Cwf19-like_C_dom-2"/>
</dbReference>
<name>A0A0F4ZFZ0_9PEZI</name>
<comment type="caution">
    <text evidence="4">The sequence shown here is derived from an EMBL/GenBank/DDBJ whole genome shotgun (WGS) entry which is preliminary data.</text>
</comment>
<evidence type="ECO:0000313" key="5">
    <source>
        <dbReference type="Proteomes" id="UP000033483"/>
    </source>
</evidence>
<dbReference type="PANTHER" id="PTHR12072">
    <property type="entry name" value="CWF19, CELL CYCLE CONTROL PROTEIN"/>
    <property type="match status" value="1"/>
</dbReference>
<dbReference type="GO" id="GO:0061632">
    <property type="term" value="F:RNA lariat debranching enzyme activator activity"/>
    <property type="evidence" value="ECO:0007669"/>
    <property type="project" value="TreeGrafter"/>
</dbReference>
<organism evidence="4 5">
    <name type="scientific">Thielaviopsis punctulata</name>
    <dbReference type="NCBI Taxonomy" id="72032"/>
    <lineage>
        <taxon>Eukaryota</taxon>
        <taxon>Fungi</taxon>
        <taxon>Dikarya</taxon>
        <taxon>Ascomycota</taxon>
        <taxon>Pezizomycotina</taxon>
        <taxon>Sordariomycetes</taxon>
        <taxon>Hypocreomycetidae</taxon>
        <taxon>Microascales</taxon>
        <taxon>Ceratocystidaceae</taxon>
        <taxon>Thielaviopsis</taxon>
    </lineage>
</organism>
<dbReference type="EMBL" id="LAEV01000831">
    <property type="protein sequence ID" value="KKA29442.1"/>
    <property type="molecule type" value="Genomic_DNA"/>
</dbReference>
<evidence type="ECO:0000256" key="1">
    <source>
        <dbReference type="SAM" id="MobiDB-lite"/>
    </source>
</evidence>
<accession>A0A0F4ZFZ0</accession>
<dbReference type="Proteomes" id="UP000033483">
    <property type="component" value="Unassembled WGS sequence"/>
</dbReference>
<dbReference type="PANTHER" id="PTHR12072:SF4">
    <property type="entry name" value="CWF19-LIKE PROTEIN 1"/>
    <property type="match status" value="1"/>
</dbReference>
<dbReference type="GO" id="GO:0071014">
    <property type="term" value="C:post-mRNA release spliceosomal complex"/>
    <property type="evidence" value="ECO:0007669"/>
    <property type="project" value="EnsemblFungi"/>
</dbReference>
<proteinExistence type="predicted"/>
<dbReference type="Pfam" id="PF04676">
    <property type="entry name" value="CwfJ_C_2"/>
    <property type="match status" value="1"/>
</dbReference>
<dbReference type="GO" id="GO:0000974">
    <property type="term" value="C:Prp19 complex"/>
    <property type="evidence" value="ECO:0007669"/>
    <property type="project" value="EnsemblFungi"/>
</dbReference>
<evidence type="ECO:0000313" key="4">
    <source>
        <dbReference type="EMBL" id="KKA29442.1"/>
    </source>
</evidence>
<evidence type="ECO:0000259" key="3">
    <source>
        <dbReference type="Pfam" id="PF04677"/>
    </source>
</evidence>
<reference evidence="4 5" key="1">
    <citation type="submission" date="2015-03" db="EMBL/GenBank/DDBJ databases">
        <authorList>
            <person name="Radwan O."/>
            <person name="Al-Naeli F.A."/>
            <person name="Rendon G.A."/>
            <person name="Fields C."/>
        </authorList>
    </citation>
    <scope>NUCLEOTIDE SEQUENCE [LARGE SCALE GENOMIC DNA]</scope>
    <source>
        <strain evidence="4">CR-DP1</strain>
    </source>
</reference>
<dbReference type="InterPro" id="IPR040194">
    <property type="entry name" value="Cwf19-like"/>
</dbReference>
<evidence type="ECO:0000259" key="2">
    <source>
        <dbReference type="Pfam" id="PF04676"/>
    </source>
</evidence>
<feature type="domain" description="Cwf19-like C-terminal" evidence="3">
    <location>
        <begin position="297"/>
        <end position="423"/>
    </location>
</feature>
<feature type="region of interest" description="Disordered" evidence="1">
    <location>
        <begin position="251"/>
        <end position="297"/>
    </location>
</feature>
<keyword evidence="5" id="KW-1185">Reference proteome</keyword>
<gene>
    <name evidence="4" type="ORF">TD95_002690</name>
</gene>
<dbReference type="CDD" id="cd07380">
    <property type="entry name" value="MPP_CWF19_N"/>
    <property type="match status" value="1"/>
</dbReference>
<protein>
    <recommendedName>
        <fullName evidence="6">Cwf19-like C-terminal domain-containing protein</fullName>
    </recommendedName>
</protein>